<accession>A0A318RE29</accession>
<feature type="transmembrane region" description="Helical" evidence="1">
    <location>
        <begin position="29"/>
        <end position="50"/>
    </location>
</feature>
<protein>
    <submittedName>
        <fullName evidence="2">Uncharacterized protein</fullName>
    </submittedName>
</protein>
<dbReference type="OrthoDB" id="9929072at2"/>
<keyword evidence="1" id="KW-0812">Transmembrane</keyword>
<dbReference type="Proteomes" id="UP000247807">
    <property type="component" value="Unassembled WGS sequence"/>
</dbReference>
<gene>
    <name evidence="2" type="ORF">DNJ73_05945</name>
</gene>
<keyword evidence="1" id="KW-0472">Membrane</keyword>
<dbReference type="AlphaFoldDB" id="A0A318RE29"/>
<reference evidence="2 3" key="1">
    <citation type="journal article" date="2018" name="Appl. Environ. Microbiol.">
        <title>Genome rearrangement shapes Prochlorococcus ecological adaptation.</title>
        <authorList>
            <person name="Yan W."/>
            <person name="Wei S."/>
            <person name="Wang Q."/>
            <person name="Xiao X."/>
            <person name="Zeng Q."/>
            <person name="Jiao N."/>
            <person name="Zhang R."/>
        </authorList>
    </citation>
    <scope>NUCLEOTIDE SEQUENCE [LARGE SCALE GENOMIC DNA]</scope>
    <source>
        <strain evidence="2 3">XMU1408</strain>
    </source>
</reference>
<dbReference type="RefSeq" id="WP_158466801.1">
    <property type="nucleotide sequence ID" value="NZ_QJUE01000004.1"/>
</dbReference>
<evidence type="ECO:0000313" key="3">
    <source>
        <dbReference type="Proteomes" id="UP000247807"/>
    </source>
</evidence>
<keyword evidence="1" id="KW-1133">Transmembrane helix</keyword>
<evidence type="ECO:0000313" key="2">
    <source>
        <dbReference type="EMBL" id="PYE01625.1"/>
    </source>
</evidence>
<evidence type="ECO:0000256" key="1">
    <source>
        <dbReference type="SAM" id="Phobius"/>
    </source>
</evidence>
<comment type="caution">
    <text evidence="2">The sequence shown here is derived from an EMBL/GenBank/DDBJ whole genome shotgun (WGS) entry which is preliminary data.</text>
</comment>
<organism evidence="2 3">
    <name type="scientific">Prochlorococcus marinus XMU1408</name>
    <dbReference type="NCBI Taxonomy" id="2213228"/>
    <lineage>
        <taxon>Bacteria</taxon>
        <taxon>Bacillati</taxon>
        <taxon>Cyanobacteriota</taxon>
        <taxon>Cyanophyceae</taxon>
        <taxon>Synechococcales</taxon>
        <taxon>Prochlorococcaceae</taxon>
        <taxon>Prochlorococcus</taxon>
    </lineage>
</organism>
<dbReference type="EMBL" id="QJUE01000004">
    <property type="protein sequence ID" value="PYE01625.1"/>
    <property type="molecule type" value="Genomic_DNA"/>
</dbReference>
<name>A0A318RE29_PROMR</name>
<sequence length="75" mass="8968">MYNQILQFNNIYSFLVNNTLIDMTINNPIFVFAIITVIWFIPGIIVRRVNEQKQIKRKQKLQDDAIKKLYPKPKD</sequence>
<proteinExistence type="predicted"/>